<proteinExistence type="predicted"/>
<dbReference type="Proteomes" id="UP000675881">
    <property type="component" value="Chromosome 6"/>
</dbReference>
<sequence>MLLKKWLLLIVTKVLLHRLHQKEIFLKKLKLDFMTPILGTVFTCKDETKWEVSSSNILIGRAASHNVMKVAPVTTSYAKRRVIQGDAIAAFSLFIEKFIIDTIIECTQVEARFKTGKADWSTSIEET</sequence>
<organism evidence="1 2">
    <name type="scientific">Lepeophtheirus salmonis</name>
    <name type="common">Salmon louse</name>
    <name type="synonym">Caligus salmonis</name>
    <dbReference type="NCBI Taxonomy" id="72036"/>
    <lineage>
        <taxon>Eukaryota</taxon>
        <taxon>Metazoa</taxon>
        <taxon>Ecdysozoa</taxon>
        <taxon>Arthropoda</taxon>
        <taxon>Crustacea</taxon>
        <taxon>Multicrustacea</taxon>
        <taxon>Hexanauplia</taxon>
        <taxon>Copepoda</taxon>
        <taxon>Siphonostomatoida</taxon>
        <taxon>Caligidae</taxon>
        <taxon>Lepeophtheirus</taxon>
    </lineage>
</organism>
<evidence type="ECO:0000313" key="1">
    <source>
        <dbReference type="EMBL" id="CAF2975863.1"/>
    </source>
</evidence>
<name>A0A7R8CZG4_LEPSM</name>
<accession>A0A7R8CZG4</accession>
<reference evidence="1" key="1">
    <citation type="submission" date="2021-02" db="EMBL/GenBank/DDBJ databases">
        <authorList>
            <person name="Bekaert M."/>
        </authorList>
    </citation>
    <scope>NUCLEOTIDE SEQUENCE</scope>
    <source>
        <strain evidence="1">IoA-00</strain>
    </source>
</reference>
<keyword evidence="2" id="KW-1185">Reference proteome</keyword>
<dbReference type="EMBL" id="HG994585">
    <property type="protein sequence ID" value="CAF2975863.1"/>
    <property type="molecule type" value="Genomic_DNA"/>
</dbReference>
<gene>
    <name evidence="1" type="ORF">LSAA_11068</name>
</gene>
<protein>
    <submittedName>
        <fullName evidence="1">(salmon louse) hypothetical protein</fullName>
    </submittedName>
</protein>
<evidence type="ECO:0000313" key="2">
    <source>
        <dbReference type="Proteomes" id="UP000675881"/>
    </source>
</evidence>
<dbReference type="AlphaFoldDB" id="A0A7R8CZG4"/>